<evidence type="ECO:0008006" key="7">
    <source>
        <dbReference type="Google" id="ProtNLM"/>
    </source>
</evidence>
<evidence type="ECO:0000256" key="2">
    <source>
        <dbReference type="SAM" id="MobiDB-lite"/>
    </source>
</evidence>
<dbReference type="InterPro" id="IPR053301">
    <property type="entry name" value="F-box_motif"/>
</dbReference>
<accession>A0ABV7CDH8</accession>
<dbReference type="RefSeq" id="WP_164711859.1">
    <property type="nucleotide sequence ID" value="NZ_AP024911.1"/>
</dbReference>
<dbReference type="InterPro" id="IPR036869">
    <property type="entry name" value="J_dom_sf"/>
</dbReference>
<keyword evidence="4" id="KW-0732">Signal</keyword>
<name>A0ABV7CDH8_9VIBR</name>
<keyword evidence="3" id="KW-0472">Membrane</keyword>
<reference evidence="6" key="1">
    <citation type="journal article" date="2019" name="Int. J. Syst. Evol. Microbiol.">
        <title>The Global Catalogue of Microorganisms (GCM) 10K type strain sequencing project: providing services to taxonomists for standard genome sequencing and annotation.</title>
        <authorList>
            <consortium name="The Broad Institute Genomics Platform"/>
            <consortium name="The Broad Institute Genome Sequencing Center for Infectious Disease"/>
            <person name="Wu L."/>
            <person name="Ma J."/>
        </authorList>
    </citation>
    <scope>NUCLEOTIDE SEQUENCE [LARGE SCALE GENOMIC DNA]</scope>
    <source>
        <strain evidence="6">KCTC 62784</strain>
    </source>
</reference>
<keyword evidence="3" id="KW-1133">Transmembrane helix</keyword>
<dbReference type="SMART" id="SM00671">
    <property type="entry name" value="SEL1"/>
    <property type="match status" value="3"/>
</dbReference>
<sequence>MLKLIFIVSVFFASSAYAADFAVLKRQADANDAQAQYALALAYQQGEQVSASPSQAVFWFEKAAEQGNIKAMQQLVAAYQTGNGTAPDSQKVQFWLTRLALKGAPQASFQLGSYYENLKQASIPTSVLAELWYHIASTSDPRAEKKYAQLLEEKFNQQRARQVASINQLEQAVTEPVATSGADKTDDQLETSGYVSRSNLLIVLVILLGMALLGFMRMKRQQTQGYQHAMKQRAAEQAGELLTKSKTIKQQKQQLKRLFGQLQLLQKSHKELQQQLAQQSAPSSPPQPNEPHSQKMAVACAILGYTPTTLPDNKTIKIRYKQLCKIYHPDMKGSDEEMKRLNHAVKYLLAQRR</sequence>
<comment type="caution">
    <text evidence="5">The sequence shown here is derived from an EMBL/GenBank/DDBJ whole genome shotgun (WGS) entry which is preliminary data.</text>
</comment>
<dbReference type="SUPFAM" id="SSF46565">
    <property type="entry name" value="Chaperone J-domain"/>
    <property type="match status" value="1"/>
</dbReference>
<dbReference type="Gene3D" id="1.25.40.10">
    <property type="entry name" value="Tetratricopeptide repeat domain"/>
    <property type="match status" value="1"/>
</dbReference>
<feature type="chain" id="PRO_5045887709" description="J domain-containing protein" evidence="4">
    <location>
        <begin position="19"/>
        <end position="353"/>
    </location>
</feature>
<keyword evidence="3" id="KW-0812">Transmembrane</keyword>
<dbReference type="SUPFAM" id="SSF81901">
    <property type="entry name" value="HCP-like"/>
    <property type="match status" value="1"/>
</dbReference>
<feature type="region of interest" description="Disordered" evidence="2">
    <location>
        <begin position="271"/>
        <end position="294"/>
    </location>
</feature>
<gene>
    <name evidence="5" type="ORF">ACFODT_16515</name>
</gene>
<dbReference type="EMBL" id="JBHRSE010000119">
    <property type="protein sequence ID" value="MFC3025406.1"/>
    <property type="molecule type" value="Genomic_DNA"/>
</dbReference>
<dbReference type="Pfam" id="PF08238">
    <property type="entry name" value="Sel1"/>
    <property type="match status" value="2"/>
</dbReference>
<dbReference type="InterPro" id="IPR006597">
    <property type="entry name" value="Sel1-like"/>
</dbReference>
<protein>
    <recommendedName>
        <fullName evidence="7">J domain-containing protein</fullName>
    </recommendedName>
</protein>
<evidence type="ECO:0000256" key="1">
    <source>
        <dbReference type="ARBA" id="ARBA00023186"/>
    </source>
</evidence>
<evidence type="ECO:0000313" key="6">
    <source>
        <dbReference type="Proteomes" id="UP001595384"/>
    </source>
</evidence>
<keyword evidence="6" id="KW-1185">Reference proteome</keyword>
<feature type="compositionally biased region" description="Low complexity" evidence="2">
    <location>
        <begin position="273"/>
        <end position="282"/>
    </location>
</feature>
<dbReference type="Gene3D" id="1.10.287.110">
    <property type="entry name" value="DnaJ domain"/>
    <property type="match status" value="1"/>
</dbReference>
<feature type="signal peptide" evidence="4">
    <location>
        <begin position="1"/>
        <end position="18"/>
    </location>
</feature>
<evidence type="ECO:0000256" key="3">
    <source>
        <dbReference type="SAM" id="Phobius"/>
    </source>
</evidence>
<evidence type="ECO:0000256" key="4">
    <source>
        <dbReference type="SAM" id="SignalP"/>
    </source>
</evidence>
<dbReference type="InterPro" id="IPR011990">
    <property type="entry name" value="TPR-like_helical_dom_sf"/>
</dbReference>
<proteinExistence type="predicted"/>
<evidence type="ECO:0000313" key="5">
    <source>
        <dbReference type="EMBL" id="MFC3025406.1"/>
    </source>
</evidence>
<feature type="transmembrane region" description="Helical" evidence="3">
    <location>
        <begin position="198"/>
        <end position="216"/>
    </location>
</feature>
<organism evidence="5 6">
    <name type="scientific">Vibrio zhugei</name>
    <dbReference type="NCBI Taxonomy" id="2479546"/>
    <lineage>
        <taxon>Bacteria</taxon>
        <taxon>Pseudomonadati</taxon>
        <taxon>Pseudomonadota</taxon>
        <taxon>Gammaproteobacteria</taxon>
        <taxon>Vibrionales</taxon>
        <taxon>Vibrionaceae</taxon>
        <taxon>Vibrio</taxon>
    </lineage>
</organism>
<keyword evidence="1" id="KW-0143">Chaperone</keyword>
<dbReference type="Proteomes" id="UP001595384">
    <property type="component" value="Unassembled WGS sequence"/>
</dbReference>
<dbReference type="PANTHER" id="PTHR45088">
    <property type="entry name" value="OSJNBA0022H21.17 PROTEIN"/>
    <property type="match status" value="1"/>
</dbReference>
<dbReference type="PANTHER" id="PTHR45088:SF1">
    <property type="entry name" value="OS04G0476000 PROTEIN"/>
    <property type="match status" value="1"/>
</dbReference>